<reference evidence="3 4" key="1">
    <citation type="submission" date="2024-02" db="EMBL/GenBank/DDBJ databases">
        <title>Rhodopirellula caenicola NBRC 110016.</title>
        <authorList>
            <person name="Ichikawa N."/>
            <person name="Katano-Makiyama Y."/>
            <person name="Hidaka K."/>
        </authorList>
    </citation>
    <scope>NUCLEOTIDE SEQUENCE [LARGE SCALE GENOMIC DNA]</scope>
    <source>
        <strain evidence="3 4">NBRC 110016</strain>
    </source>
</reference>
<dbReference type="InterPro" id="IPR043906">
    <property type="entry name" value="Gfo/Idh/MocA_OxRdtase_bact_C"/>
</dbReference>
<dbReference type="InterPro" id="IPR050463">
    <property type="entry name" value="Gfo/Idh/MocA_oxidrdct_glycsds"/>
</dbReference>
<protein>
    <submittedName>
        <fullName evidence="3">Inositol 2-dehydrogenase/D-chiro-inositol 3-dehydrogenase</fullName>
    </submittedName>
</protein>
<accession>A0ABP9VMP6</accession>
<sequence>MTNLTESKSNAPSIQRPTVTRRQLLRSGTAAAAGVIGCPAIVRSASLNSKLQVACIGVGGMGARTMDSVASHSNVQITALCDVDSNYLDAASLKHPDASRHLDWRELLADHSGKFDAVTIGTPDHMHAAPAVTAIRAKKHVYLQKPMASTLHECRVITREAAAAGVVTQLGNQGRSSIESRHTVELIRSGIVGKIKEVILWENKKLSWWPKNTDIRGRGDAVPASLNWDLWLGVQTPRPYFADTYHPQTWRAWYGFGVGEMGDMGCHHFDISFDALKLTAPLRVRQLTPITTGPLWGKQRQVELVFPGSDITAGDTVKVTWHDGDKQPDASRIPLPPGIDTLPESGACWIGETGTIFKNYRRGMPVVLPETKISADKNPTHLAKQDHYHDWVDAVIEGRKACGDFSHGGPLTEAVLVGAMADRVSTDWLHWDCDSQTFTNSPEATSLVSRTYRDGWNIPGLG</sequence>
<evidence type="ECO:0000259" key="1">
    <source>
        <dbReference type="Pfam" id="PF01408"/>
    </source>
</evidence>
<dbReference type="InterPro" id="IPR000683">
    <property type="entry name" value="Gfo/Idh/MocA-like_OxRdtase_N"/>
</dbReference>
<comment type="caution">
    <text evidence="3">The sequence shown here is derived from an EMBL/GenBank/DDBJ whole genome shotgun (WGS) entry which is preliminary data.</text>
</comment>
<dbReference type="PANTHER" id="PTHR43818:SF10">
    <property type="entry name" value="NADH-DEPENDENT DEHYDROGENASE-RELATED"/>
    <property type="match status" value="1"/>
</dbReference>
<dbReference type="PANTHER" id="PTHR43818">
    <property type="entry name" value="BCDNA.GH03377"/>
    <property type="match status" value="1"/>
</dbReference>
<feature type="domain" description="Gfo/Idh/MocA-like oxidoreductase N-terminal" evidence="1">
    <location>
        <begin position="52"/>
        <end position="170"/>
    </location>
</feature>
<evidence type="ECO:0000313" key="3">
    <source>
        <dbReference type="EMBL" id="GAA5504982.1"/>
    </source>
</evidence>
<proteinExistence type="predicted"/>
<dbReference type="Proteomes" id="UP001416858">
    <property type="component" value="Unassembled WGS sequence"/>
</dbReference>
<dbReference type="SUPFAM" id="SSF55347">
    <property type="entry name" value="Glyceraldehyde-3-phosphate dehydrogenase-like, C-terminal domain"/>
    <property type="match status" value="1"/>
</dbReference>
<evidence type="ECO:0000313" key="4">
    <source>
        <dbReference type="Proteomes" id="UP001416858"/>
    </source>
</evidence>
<dbReference type="Pfam" id="PF19051">
    <property type="entry name" value="GFO_IDH_MocA_C2"/>
    <property type="match status" value="1"/>
</dbReference>
<dbReference type="Pfam" id="PF01408">
    <property type="entry name" value="GFO_IDH_MocA"/>
    <property type="match status" value="1"/>
</dbReference>
<evidence type="ECO:0000259" key="2">
    <source>
        <dbReference type="Pfam" id="PF19051"/>
    </source>
</evidence>
<dbReference type="InterPro" id="IPR036291">
    <property type="entry name" value="NAD(P)-bd_dom_sf"/>
</dbReference>
<organism evidence="3 4">
    <name type="scientific">Novipirellula caenicola</name>
    <dbReference type="NCBI Taxonomy" id="1536901"/>
    <lineage>
        <taxon>Bacteria</taxon>
        <taxon>Pseudomonadati</taxon>
        <taxon>Planctomycetota</taxon>
        <taxon>Planctomycetia</taxon>
        <taxon>Pirellulales</taxon>
        <taxon>Pirellulaceae</taxon>
        <taxon>Novipirellula</taxon>
    </lineage>
</organism>
<gene>
    <name evidence="3" type="primary">iolG_2</name>
    <name evidence="3" type="ORF">Rcae01_00421</name>
</gene>
<dbReference type="PROSITE" id="PS51318">
    <property type="entry name" value="TAT"/>
    <property type="match status" value="1"/>
</dbReference>
<dbReference type="InterPro" id="IPR006311">
    <property type="entry name" value="TAT_signal"/>
</dbReference>
<dbReference type="RefSeq" id="WP_345682086.1">
    <property type="nucleotide sequence ID" value="NZ_BAABRO010000001.1"/>
</dbReference>
<dbReference type="EMBL" id="BAABRO010000001">
    <property type="protein sequence ID" value="GAA5504982.1"/>
    <property type="molecule type" value="Genomic_DNA"/>
</dbReference>
<feature type="domain" description="Gfo/Idh/MocA-like oxidoreductase bacterial type C-terminal" evidence="2">
    <location>
        <begin position="184"/>
        <end position="270"/>
    </location>
</feature>
<dbReference type="Gene3D" id="3.40.50.720">
    <property type="entry name" value="NAD(P)-binding Rossmann-like Domain"/>
    <property type="match status" value="1"/>
</dbReference>
<keyword evidence="4" id="KW-1185">Reference proteome</keyword>
<dbReference type="SUPFAM" id="SSF51735">
    <property type="entry name" value="NAD(P)-binding Rossmann-fold domains"/>
    <property type="match status" value="1"/>
</dbReference>
<name>A0ABP9VMP6_9BACT</name>